<dbReference type="SMART" id="SM00950">
    <property type="entry name" value="Piwi"/>
    <property type="match status" value="1"/>
</dbReference>
<dbReference type="InterPro" id="IPR003165">
    <property type="entry name" value="Piwi"/>
</dbReference>
<dbReference type="AlphaFoldDB" id="X6N8F9"/>
<reference evidence="3 4" key="1">
    <citation type="journal article" date="2013" name="Curr. Biol.">
        <title>The Genome of the Foraminiferan Reticulomyxa filosa.</title>
        <authorList>
            <person name="Glockner G."/>
            <person name="Hulsmann N."/>
            <person name="Schleicher M."/>
            <person name="Noegel A.A."/>
            <person name="Eichinger L."/>
            <person name="Gallinger C."/>
            <person name="Pawlowski J."/>
            <person name="Sierra R."/>
            <person name="Euteneuer U."/>
            <person name="Pillet L."/>
            <person name="Moustafa A."/>
            <person name="Platzer M."/>
            <person name="Groth M."/>
            <person name="Szafranski K."/>
            <person name="Schliwa M."/>
        </authorList>
    </citation>
    <scope>NUCLEOTIDE SEQUENCE [LARGE SCALE GENOMIC DNA]</scope>
</reference>
<gene>
    <name evidence="3" type="ORF">RFI_15003</name>
</gene>
<dbReference type="GO" id="GO:0003676">
    <property type="term" value="F:nucleic acid binding"/>
    <property type="evidence" value="ECO:0007669"/>
    <property type="project" value="InterPro"/>
</dbReference>
<proteinExistence type="predicted"/>
<feature type="domain" description="Piwi" evidence="2">
    <location>
        <begin position="83"/>
        <end position="411"/>
    </location>
</feature>
<keyword evidence="1" id="KW-0812">Transmembrane</keyword>
<sequence>FFFFFIIILETNNNNNNNNSIVVTHNFESGTRVTNKIKNLLDSPLFKGIELHPSRYVTTNLIDSGDCHEYLSSIVTQSRPPVHALFVVTRGRDEQAYTCMQTWSRRNGQKRIPVQCIKEDNAKHNQRLRSALYCLLTKANWIPWKIDWKQVERPLQLKRKKTMLVGMDINVNTTEGSAMVGFASTYDPDFVRVHRLVGIEPMQNDVIPSCDKYLALALDTFHKHNDAYPDQVIFYRCLFFHSFIYLFIRLPIKLNFVMTANFFFFKKKAGIRPSALIETIKKEEVSNVKKMLSSKCDEQNCGLEFVIVQSSAESQFYGENGAPLTSGTLFSQTFLKNQFFIIPFRIRQGGQPTPTEFIIIEDGLDIIKQCLRHFQTFSYHLFDLYFNDPTYVPHVVKIANKLALKYSQSGLREFVVSCDEPICVNDFKISSDLKNVFVLSFFFFNYQT</sequence>
<keyword evidence="1" id="KW-1133">Transmembrane helix</keyword>
<accession>X6N8F9</accession>
<dbReference type="EMBL" id="ASPP01010950">
    <property type="protein sequence ID" value="ETO22198.1"/>
    <property type="molecule type" value="Genomic_DNA"/>
</dbReference>
<evidence type="ECO:0000259" key="2">
    <source>
        <dbReference type="SMART" id="SM00950"/>
    </source>
</evidence>
<comment type="caution">
    <text evidence="3">The sequence shown here is derived from an EMBL/GenBank/DDBJ whole genome shotgun (WGS) entry which is preliminary data.</text>
</comment>
<dbReference type="OrthoDB" id="445936at2759"/>
<keyword evidence="4" id="KW-1185">Reference proteome</keyword>
<name>X6N8F9_RETFI</name>
<dbReference type="Gene3D" id="3.30.420.10">
    <property type="entry name" value="Ribonuclease H-like superfamily/Ribonuclease H"/>
    <property type="match status" value="1"/>
</dbReference>
<dbReference type="Proteomes" id="UP000023152">
    <property type="component" value="Unassembled WGS sequence"/>
</dbReference>
<dbReference type="InterPro" id="IPR036397">
    <property type="entry name" value="RNaseH_sf"/>
</dbReference>
<feature type="non-terminal residue" evidence="3">
    <location>
        <position position="1"/>
    </location>
</feature>
<evidence type="ECO:0000256" key="1">
    <source>
        <dbReference type="SAM" id="Phobius"/>
    </source>
</evidence>
<protein>
    <recommendedName>
        <fullName evidence="2">Piwi domain-containing protein</fullName>
    </recommendedName>
</protein>
<evidence type="ECO:0000313" key="4">
    <source>
        <dbReference type="Proteomes" id="UP000023152"/>
    </source>
</evidence>
<evidence type="ECO:0000313" key="3">
    <source>
        <dbReference type="EMBL" id="ETO22198.1"/>
    </source>
</evidence>
<organism evidence="3 4">
    <name type="scientific">Reticulomyxa filosa</name>
    <dbReference type="NCBI Taxonomy" id="46433"/>
    <lineage>
        <taxon>Eukaryota</taxon>
        <taxon>Sar</taxon>
        <taxon>Rhizaria</taxon>
        <taxon>Retaria</taxon>
        <taxon>Foraminifera</taxon>
        <taxon>Monothalamids</taxon>
        <taxon>Reticulomyxidae</taxon>
        <taxon>Reticulomyxa</taxon>
    </lineage>
</organism>
<feature type="transmembrane region" description="Helical" evidence="1">
    <location>
        <begin position="243"/>
        <end position="265"/>
    </location>
</feature>
<dbReference type="InterPro" id="IPR012337">
    <property type="entry name" value="RNaseH-like_sf"/>
</dbReference>
<dbReference type="Pfam" id="PF02171">
    <property type="entry name" value="Piwi"/>
    <property type="match status" value="1"/>
</dbReference>
<dbReference type="SUPFAM" id="SSF53098">
    <property type="entry name" value="Ribonuclease H-like"/>
    <property type="match status" value="1"/>
</dbReference>
<keyword evidence="1" id="KW-0472">Membrane</keyword>